<dbReference type="InterPro" id="IPR009359">
    <property type="entry name" value="PaaB"/>
</dbReference>
<protein>
    <submittedName>
        <fullName evidence="1">Phenylacetic acid degradation B</fullName>
    </submittedName>
</protein>
<dbReference type="Pfam" id="PF06243">
    <property type="entry name" value="PaaB"/>
    <property type="match status" value="1"/>
</dbReference>
<proteinExistence type="predicted"/>
<evidence type="ECO:0000313" key="2">
    <source>
        <dbReference type="Proteomes" id="UP000219435"/>
    </source>
</evidence>
<dbReference type="Proteomes" id="UP000219435">
    <property type="component" value="Unassembled WGS sequence"/>
</dbReference>
<gene>
    <name evidence="1" type="ORF">SAMN05660748_1277</name>
</gene>
<organism evidence="1 2">
    <name type="scientific">Blastococcus aggregatus</name>
    <dbReference type="NCBI Taxonomy" id="38502"/>
    <lineage>
        <taxon>Bacteria</taxon>
        <taxon>Bacillati</taxon>
        <taxon>Actinomycetota</taxon>
        <taxon>Actinomycetes</taxon>
        <taxon>Geodermatophilales</taxon>
        <taxon>Geodermatophilaceae</taxon>
        <taxon>Blastococcus</taxon>
    </lineage>
</organism>
<name>A0A285V340_9ACTN</name>
<dbReference type="Gene3D" id="3.10.20.520">
    <property type="entry name" value="Phenylacetic acid degradation B"/>
    <property type="match status" value="1"/>
</dbReference>
<evidence type="ECO:0000313" key="1">
    <source>
        <dbReference type="EMBL" id="SOC48575.1"/>
    </source>
</evidence>
<dbReference type="RefSeq" id="WP_097194224.1">
    <property type="nucleotide sequence ID" value="NZ_OBQI01000002.1"/>
</dbReference>
<reference evidence="2" key="1">
    <citation type="submission" date="2017-08" db="EMBL/GenBank/DDBJ databases">
        <authorList>
            <person name="Varghese N."/>
            <person name="Submissions S."/>
        </authorList>
    </citation>
    <scope>NUCLEOTIDE SEQUENCE [LARGE SCALE GENOMIC DNA]</scope>
    <source>
        <strain evidence="2">DSM 4725</strain>
    </source>
</reference>
<sequence>MRRGGDADVYEVFARFGDDPQEPIRWLGSVRSGDPELAWHAAKEIYTRREDCTLLWVAQRAAMVLSEPSDAEALRSPSRLSYRVPAFPGRHRRARMKAAALAAAEASS</sequence>
<dbReference type="OrthoDB" id="8593533at2"/>
<dbReference type="InterPro" id="IPR038693">
    <property type="entry name" value="PaaB_sf"/>
</dbReference>
<dbReference type="EMBL" id="OBQI01000002">
    <property type="protein sequence ID" value="SOC48575.1"/>
    <property type="molecule type" value="Genomic_DNA"/>
</dbReference>
<keyword evidence="2" id="KW-1185">Reference proteome</keyword>
<accession>A0A285V340</accession>
<dbReference type="AlphaFoldDB" id="A0A285V340"/>